<organism evidence="2 3">
    <name type="scientific">Streptomyces inusitatus</name>
    <dbReference type="NCBI Taxonomy" id="68221"/>
    <lineage>
        <taxon>Bacteria</taxon>
        <taxon>Bacillati</taxon>
        <taxon>Actinomycetota</taxon>
        <taxon>Actinomycetes</taxon>
        <taxon>Kitasatosporales</taxon>
        <taxon>Streptomycetaceae</taxon>
        <taxon>Streptomyces</taxon>
    </lineage>
</organism>
<dbReference type="Proteomes" id="UP000630936">
    <property type="component" value="Unassembled WGS sequence"/>
</dbReference>
<sequence>MGATIPMSAALATTPKETANPNTAIASGIAMRIPRSSSSLKPTGGEYPSGVVAGGGKASWESIDAPFRDEPLRQMIRSHGEIY</sequence>
<feature type="region of interest" description="Disordered" evidence="1">
    <location>
        <begin position="1"/>
        <end position="22"/>
    </location>
</feature>
<protein>
    <submittedName>
        <fullName evidence="2">Uncharacterized protein</fullName>
    </submittedName>
</protein>
<comment type="caution">
    <text evidence="2">The sequence shown here is derived from an EMBL/GenBank/DDBJ whole genome shotgun (WGS) entry which is preliminary data.</text>
</comment>
<name>A0A918V232_9ACTN</name>
<evidence type="ECO:0000313" key="3">
    <source>
        <dbReference type="Proteomes" id="UP000630936"/>
    </source>
</evidence>
<reference evidence="2" key="1">
    <citation type="journal article" date="2014" name="Int. J. Syst. Evol. Microbiol.">
        <title>Complete genome sequence of Corynebacterium casei LMG S-19264T (=DSM 44701T), isolated from a smear-ripened cheese.</title>
        <authorList>
            <consortium name="US DOE Joint Genome Institute (JGI-PGF)"/>
            <person name="Walter F."/>
            <person name="Albersmeier A."/>
            <person name="Kalinowski J."/>
            <person name="Ruckert C."/>
        </authorList>
    </citation>
    <scope>NUCLEOTIDE SEQUENCE</scope>
    <source>
        <strain evidence="2">JCM 4988</strain>
    </source>
</reference>
<dbReference type="EMBL" id="BMWG01000026">
    <property type="protein sequence ID" value="GGZ57106.1"/>
    <property type="molecule type" value="Genomic_DNA"/>
</dbReference>
<evidence type="ECO:0000256" key="1">
    <source>
        <dbReference type="SAM" id="MobiDB-lite"/>
    </source>
</evidence>
<keyword evidence="3" id="KW-1185">Reference proteome</keyword>
<proteinExistence type="predicted"/>
<accession>A0A918V232</accession>
<evidence type="ECO:0000313" key="2">
    <source>
        <dbReference type="EMBL" id="GGZ57106.1"/>
    </source>
</evidence>
<dbReference type="AlphaFoldDB" id="A0A918V232"/>
<reference evidence="2" key="2">
    <citation type="submission" date="2020-09" db="EMBL/GenBank/DDBJ databases">
        <authorList>
            <person name="Sun Q."/>
            <person name="Ohkuma M."/>
        </authorList>
    </citation>
    <scope>NUCLEOTIDE SEQUENCE</scope>
    <source>
        <strain evidence="2">JCM 4988</strain>
    </source>
</reference>
<gene>
    <name evidence="2" type="ORF">GCM10010387_58760</name>
</gene>
<feature type="region of interest" description="Disordered" evidence="1">
    <location>
        <begin position="34"/>
        <end position="55"/>
    </location>
</feature>